<evidence type="ECO:0000313" key="2">
    <source>
        <dbReference type="Proteomes" id="UP000834106"/>
    </source>
</evidence>
<protein>
    <submittedName>
        <fullName evidence="1">Uncharacterized protein</fullName>
    </submittedName>
</protein>
<organism evidence="1 2">
    <name type="scientific">Fraxinus pennsylvanica</name>
    <dbReference type="NCBI Taxonomy" id="56036"/>
    <lineage>
        <taxon>Eukaryota</taxon>
        <taxon>Viridiplantae</taxon>
        <taxon>Streptophyta</taxon>
        <taxon>Embryophyta</taxon>
        <taxon>Tracheophyta</taxon>
        <taxon>Spermatophyta</taxon>
        <taxon>Magnoliopsida</taxon>
        <taxon>eudicotyledons</taxon>
        <taxon>Gunneridae</taxon>
        <taxon>Pentapetalae</taxon>
        <taxon>asterids</taxon>
        <taxon>lamiids</taxon>
        <taxon>Lamiales</taxon>
        <taxon>Oleaceae</taxon>
        <taxon>Oleeae</taxon>
        <taxon>Fraxinus</taxon>
    </lineage>
</organism>
<dbReference type="PANTHER" id="PTHR31902">
    <property type="entry name" value="ACTIN PATCHES DISTAL PROTEIN 1"/>
    <property type="match status" value="1"/>
</dbReference>
<evidence type="ECO:0000313" key="1">
    <source>
        <dbReference type="EMBL" id="CAI9784788.1"/>
    </source>
</evidence>
<dbReference type="EMBL" id="OU503056">
    <property type="protein sequence ID" value="CAI9784788.1"/>
    <property type="molecule type" value="Genomic_DNA"/>
</dbReference>
<keyword evidence="2" id="KW-1185">Reference proteome</keyword>
<dbReference type="AlphaFoldDB" id="A0AAD2ABM4"/>
<gene>
    <name evidence="1" type="ORF">FPE_LOCUS32218</name>
</gene>
<name>A0AAD2ABM4_9LAMI</name>
<accession>A0AAD2ABM4</accession>
<dbReference type="Proteomes" id="UP000834106">
    <property type="component" value="Chromosome 21"/>
</dbReference>
<proteinExistence type="predicted"/>
<sequence length="136" mass="15162">MEGESTSFSIVTVDESTKYGFEWPEMHQSNRTSTVDPYHSHLFPYYKSHELWPSRLENSDSNQLPKLLSSALHSPDASFNSEIPVLMPQATTRMMHLVRAAVVALKVGGCNNGNVPHRRSLSLQLSSATAEHHTAI</sequence>
<dbReference type="InterPro" id="IPR009737">
    <property type="entry name" value="Aim32/Apd1-like"/>
</dbReference>
<reference evidence="1" key="1">
    <citation type="submission" date="2023-05" db="EMBL/GenBank/DDBJ databases">
        <authorList>
            <person name="Huff M."/>
        </authorList>
    </citation>
    <scope>NUCLEOTIDE SEQUENCE</scope>
</reference>
<dbReference type="PANTHER" id="PTHR31902:SF10">
    <property type="entry name" value="SUCRASE_FERREDOXIN-LIKE FAMILY PROTEIN"/>
    <property type="match status" value="1"/>
</dbReference>